<dbReference type="InterPro" id="IPR002885">
    <property type="entry name" value="PPR_rpt"/>
</dbReference>
<feature type="region of interest" description="Disordered" evidence="3">
    <location>
        <begin position="546"/>
        <end position="593"/>
    </location>
</feature>
<dbReference type="GO" id="GO:0009793">
    <property type="term" value="P:embryo development ending in seed dormancy"/>
    <property type="evidence" value="ECO:0007669"/>
    <property type="project" value="UniProtKB-ARBA"/>
</dbReference>
<feature type="compositionally biased region" description="Polar residues" evidence="3">
    <location>
        <begin position="635"/>
        <end position="644"/>
    </location>
</feature>
<sequence>MSLYRLLLRRVSSTAASARPIFSLSQTRSYAFSSAEEAAAERRRRKRRLRIEPPLNAIRPPPQQGPPRDPNAPRLPDSTSALVGPRLSLHNRVQSLIRAGDLEAASAIARHSVFSVTRPTVFTCNAIIAAMYRSKRYEEAIALFHFFFKQSNIVPNIVSYNNVINTHCDQGRVDVALDVYRHVLANAPFSPSPVTYRHLTKGLIQQSRISEALDLLREMLSKGHGADSLVYNNLISGFLELDNFDKANELFDELKERCLVYDGVVNATFMEWFFSKGRAKEAMDSYKSLLDRQFRMIPATCNVLLEVLLKHNKKTEAWTLFDQMLDNHTPPNFQAVNSDTFNIMVNECFKLGNFEEALATFKKVGAKPNSKPFAMDVAGYNNVIARFCENGMLSQAEVLFEELCSKSLSPDVPTHRTLIEAYLRMERIDDALRVFNRMVDAGLRVVASFGNTVFDKLIKNGKAIDCAQILSKMGEKDPKPDPTCYEVVIKGLCNDGLLDKSRELLDEVMRYGVGVTSTLREFVTDVFRRAGRGDEIERLLDMNRFAYTPRPSPPRPAYRPPLTRSPSQMTGAAHNPHSGFPSTQMAAQQHPPLPSQMAVPAHNPPSGFPTQVAAQQHPPPPSSHMAGANYPASGFQAQMATQRSPSPPYQMTGATHNPPSGPPYQVLGNQRPPLPSQMTGMHQSSWGLSPPMTGSHKTAAGLSPHMTGQPYHPTTFERPPHTNMVAPQMTAQHYTPSGPSPQMAGHHPYGAPHWPQQTIERPYPPSELSSSTAAQCRPLSGPTSQLSGSSIPSYGASATVSPSHPITPGPSSQVTGPYHPSSGSLPHLEESHQQQPEVPEQVAV</sequence>
<feature type="repeat" description="PPR" evidence="2">
    <location>
        <begin position="192"/>
        <end position="226"/>
    </location>
</feature>
<dbReference type="FunFam" id="1.25.40.10:FF:000922">
    <property type="entry name" value="Pentatricopeptide repeat-containing protein"/>
    <property type="match status" value="1"/>
</dbReference>
<feature type="repeat" description="PPR" evidence="2">
    <location>
        <begin position="376"/>
        <end position="410"/>
    </location>
</feature>
<feature type="compositionally biased region" description="Low complexity" evidence="3">
    <location>
        <begin position="833"/>
        <end position="844"/>
    </location>
</feature>
<feature type="compositionally biased region" description="Pro residues" evidence="3">
    <location>
        <begin position="550"/>
        <end position="559"/>
    </location>
</feature>
<feature type="region of interest" description="Disordered" evidence="3">
    <location>
        <begin position="605"/>
        <end position="661"/>
    </location>
</feature>
<dbReference type="SUPFAM" id="SSF48452">
    <property type="entry name" value="TPR-like"/>
    <property type="match status" value="1"/>
</dbReference>
<dbReference type="Pfam" id="PF12854">
    <property type="entry name" value="PPR_1"/>
    <property type="match status" value="1"/>
</dbReference>
<dbReference type="PANTHER" id="PTHR47937">
    <property type="entry name" value="PLASTID TRANSCRIPTIONALLY ACTIVE CHROMOSOME 2-LIKE PROTEIN"/>
    <property type="match status" value="1"/>
</dbReference>
<evidence type="ECO:0000313" key="4">
    <source>
        <dbReference type="EMBL" id="KAL2342283.1"/>
    </source>
</evidence>
<dbReference type="EMBL" id="JBGMDY010000003">
    <property type="protein sequence ID" value="KAL2342283.1"/>
    <property type="molecule type" value="Genomic_DNA"/>
</dbReference>
<gene>
    <name evidence="4" type="ORF">Fmac_010223</name>
</gene>
<evidence type="ECO:0008006" key="6">
    <source>
        <dbReference type="Google" id="ProtNLM"/>
    </source>
</evidence>
<evidence type="ECO:0000256" key="3">
    <source>
        <dbReference type="SAM" id="MobiDB-lite"/>
    </source>
</evidence>
<feature type="repeat" description="PPR" evidence="2">
    <location>
        <begin position="156"/>
        <end position="191"/>
    </location>
</feature>
<dbReference type="AlphaFoldDB" id="A0ABD1N2E8"/>
<feature type="repeat" description="PPR" evidence="2">
    <location>
        <begin position="481"/>
        <end position="515"/>
    </location>
</feature>
<organism evidence="4 5">
    <name type="scientific">Flemingia macrophylla</name>
    <dbReference type="NCBI Taxonomy" id="520843"/>
    <lineage>
        <taxon>Eukaryota</taxon>
        <taxon>Viridiplantae</taxon>
        <taxon>Streptophyta</taxon>
        <taxon>Embryophyta</taxon>
        <taxon>Tracheophyta</taxon>
        <taxon>Spermatophyta</taxon>
        <taxon>Magnoliopsida</taxon>
        <taxon>eudicotyledons</taxon>
        <taxon>Gunneridae</taxon>
        <taxon>Pentapetalae</taxon>
        <taxon>rosids</taxon>
        <taxon>fabids</taxon>
        <taxon>Fabales</taxon>
        <taxon>Fabaceae</taxon>
        <taxon>Papilionoideae</taxon>
        <taxon>50 kb inversion clade</taxon>
        <taxon>NPAAA clade</taxon>
        <taxon>indigoferoid/millettioid clade</taxon>
        <taxon>Phaseoleae</taxon>
        <taxon>Flemingia</taxon>
    </lineage>
</organism>
<keyword evidence="5" id="KW-1185">Reference proteome</keyword>
<dbReference type="Pfam" id="PF13041">
    <property type="entry name" value="PPR_2"/>
    <property type="match status" value="1"/>
</dbReference>
<dbReference type="Pfam" id="PF01535">
    <property type="entry name" value="PPR"/>
    <property type="match status" value="6"/>
</dbReference>
<name>A0ABD1N2E8_9FABA</name>
<feature type="repeat" description="PPR" evidence="2">
    <location>
        <begin position="227"/>
        <end position="257"/>
    </location>
</feature>
<keyword evidence="1" id="KW-0677">Repeat</keyword>
<feature type="repeat" description="PPR" evidence="2">
    <location>
        <begin position="337"/>
        <end position="367"/>
    </location>
</feature>
<feature type="compositionally biased region" description="Polar residues" evidence="3">
    <location>
        <begin position="781"/>
        <end position="815"/>
    </location>
</feature>
<dbReference type="PANTHER" id="PTHR47937:SF2">
    <property type="entry name" value="PENTATRICOPEPTIDE (PPR) REPEAT-CONTAINING PROTEIN, PF01535'-RELATED"/>
    <property type="match status" value="1"/>
</dbReference>
<feature type="repeat" description="PPR" evidence="2">
    <location>
        <begin position="411"/>
        <end position="445"/>
    </location>
</feature>
<dbReference type="NCBIfam" id="TIGR00756">
    <property type="entry name" value="PPR"/>
    <property type="match status" value="9"/>
</dbReference>
<accession>A0ABD1N2E8</accession>
<dbReference type="Proteomes" id="UP001603857">
    <property type="component" value="Unassembled WGS sequence"/>
</dbReference>
<protein>
    <recommendedName>
        <fullName evidence="6">Pentatricopeptide repeat-containing protein</fullName>
    </recommendedName>
</protein>
<dbReference type="SUPFAM" id="SSF81901">
    <property type="entry name" value="HCP-like"/>
    <property type="match status" value="1"/>
</dbReference>
<feature type="repeat" description="PPR" evidence="2">
    <location>
        <begin position="120"/>
        <end position="155"/>
    </location>
</feature>
<feature type="compositionally biased region" description="Pro residues" evidence="3">
    <location>
        <begin position="59"/>
        <end position="70"/>
    </location>
</feature>
<feature type="repeat" description="PPR" evidence="2">
    <location>
        <begin position="297"/>
        <end position="331"/>
    </location>
</feature>
<feature type="region of interest" description="Disordered" evidence="3">
    <location>
        <begin position="731"/>
        <end position="844"/>
    </location>
</feature>
<comment type="caution">
    <text evidence="4">The sequence shown here is derived from an EMBL/GenBank/DDBJ whole genome shotgun (WGS) entry which is preliminary data.</text>
</comment>
<dbReference type="InterPro" id="IPR011990">
    <property type="entry name" value="TPR-like_helical_dom_sf"/>
</dbReference>
<evidence type="ECO:0000313" key="5">
    <source>
        <dbReference type="Proteomes" id="UP001603857"/>
    </source>
</evidence>
<evidence type="ECO:0000256" key="1">
    <source>
        <dbReference type="ARBA" id="ARBA00022737"/>
    </source>
</evidence>
<proteinExistence type="predicted"/>
<dbReference type="PROSITE" id="PS51375">
    <property type="entry name" value="PPR"/>
    <property type="match status" value="9"/>
</dbReference>
<dbReference type="InterPro" id="IPR052308">
    <property type="entry name" value="PPR_domain-containing"/>
</dbReference>
<feature type="region of interest" description="Disordered" evidence="3">
    <location>
        <begin position="43"/>
        <end position="77"/>
    </location>
</feature>
<reference evidence="4 5" key="1">
    <citation type="submission" date="2024-08" db="EMBL/GenBank/DDBJ databases">
        <title>Insights into the chromosomal genome structure of Flemingia macrophylla.</title>
        <authorList>
            <person name="Ding Y."/>
            <person name="Zhao Y."/>
            <person name="Bi W."/>
            <person name="Wu M."/>
            <person name="Zhao G."/>
            <person name="Gong Y."/>
            <person name="Li W."/>
            <person name="Zhang P."/>
        </authorList>
    </citation>
    <scope>NUCLEOTIDE SEQUENCE [LARGE SCALE GENOMIC DNA]</scope>
    <source>
        <strain evidence="4">DYQJB</strain>
        <tissue evidence="4">Leaf</tissue>
    </source>
</reference>
<dbReference type="Gene3D" id="1.25.40.10">
    <property type="entry name" value="Tetratricopeptide repeat domain"/>
    <property type="match status" value="3"/>
</dbReference>
<evidence type="ECO:0000256" key="2">
    <source>
        <dbReference type="PROSITE-ProRule" id="PRU00708"/>
    </source>
</evidence>